<feature type="transmembrane region" description="Helical" evidence="1">
    <location>
        <begin position="96"/>
        <end position="114"/>
    </location>
</feature>
<evidence type="ECO:0000259" key="2">
    <source>
        <dbReference type="Pfam" id="PF23157"/>
    </source>
</evidence>
<reference evidence="4 5" key="1">
    <citation type="submission" date="2018-10" db="EMBL/GenBank/DDBJ databases">
        <title>Horizontal transference of carbapenem resistance between Klebsiella pneumoniae and Kluyvera ascorbata during abdominal infection: a case report.</title>
        <authorList>
            <person name="Raro O.H.F."/>
            <person name="Lima-Morales D."/>
            <person name="Barth A.L."/>
            <person name="Paim T.G.S."/>
            <person name="Mott M.P."/>
            <person name="Riche C.V.W."/>
            <person name="Teixeira U.F."/>
            <person name="Waechter F."/>
            <person name="Dias C.A.G."/>
        </authorList>
    </citation>
    <scope>NUCLEOTIDE SEQUENCE [LARGE SCALE GENOMIC DNA]</scope>
    <source>
        <strain evidence="4 5">OT2</strain>
    </source>
</reference>
<dbReference type="AlphaFoldDB" id="A0A3N2RYZ2"/>
<evidence type="ECO:0000256" key="1">
    <source>
        <dbReference type="SAM" id="Phobius"/>
    </source>
</evidence>
<dbReference type="Pfam" id="PF23157">
    <property type="entry name" value="DUF7055"/>
    <property type="match status" value="1"/>
</dbReference>
<feature type="domain" description="DUF7055" evidence="2">
    <location>
        <begin position="477"/>
        <end position="541"/>
    </location>
</feature>
<keyword evidence="1" id="KW-0472">Membrane</keyword>
<dbReference type="RefSeq" id="WP_123651796.1">
    <property type="nucleotide sequence ID" value="NZ_RHFN01000016.1"/>
</dbReference>
<name>A0A3N2RYZ2_9ENTR</name>
<evidence type="ECO:0000313" key="5">
    <source>
        <dbReference type="Proteomes" id="UP000268051"/>
    </source>
</evidence>
<feature type="domain" description="DUF7056" evidence="3">
    <location>
        <begin position="420"/>
        <end position="473"/>
    </location>
</feature>
<sequence length="565" mass="63149">MDTSSQHFLPDNPRSITLLLGMSIALKVALIFIFAWHIRLVMDEFAQLGYAKYFANGLFDTIQPPKAVGFAVFYKLAHLIGWNATSIILVGRMQTALLACGTLLLVYACARALGEQRLRSLLIVLVLLCFTNFMERIFRTRSEPLALFFALAAVLVILRSTTLNARSIIIAGILSGMAFLITQKSAFFNLALGLGLVMDATLRKDFIMAIVRGFYLTVGWMLPALAYCLIFGGSDPLRIAEGLIFGPVEVAVNGSEAYDGLRAYVLQTLVDNTVLYLLCFSGMIIAVKRFRVSPEKKRIVLIFSLVITTLVFAHSQPWPYVFIMALPFISLWSLTPLDYILTHSGRPILRLFFLTITALALLSSYFTNLSYLKIDNVQQLEIVSRAEALLKPDEKYFDGIGMLPNRLEPTTLWLDNWYVLKTLREGKGSEAWQVLTQSPPKVILWSNRLTKIYSVIAEAIDNRYVQVAPNIRMAGQRLHVNRQTVFKVPLTGRYQLYSETGAPVSAQINVDGIALTPPIILSAGRKTITLLNGPETALLLPEGSYTGLFKEGDDNRDLFANVYYR</sequence>
<feature type="transmembrane region" description="Helical" evidence="1">
    <location>
        <begin position="348"/>
        <end position="366"/>
    </location>
</feature>
<evidence type="ECO:0000313" key="4">
    <source>
        <dbReference type="EMBL" id="ROU12710.1"/>
    </source>
</evidence>
<dbReference type="InterPro" id="IPR055483">
    <property type="entry name" value="DUF7055"/>
</dbReference>
<evidence type="ECO:0008006" key="6">
    <source>
        <dbReference type="Google" id="ProtNLM"/>
    </source>
</evidence>
<proteinExistence type="predicted"/>
<feature type="transmembrane region" description="Helical" evidence="1">
    <location>
        <begin position="16"/>
        <end position="38"/>
    </location>
</feature>
<dbReference type="EMBL" id="RHFN01000016">
    <property type="protein sequence ID" value="ROU12710.1"/>
    <property type="molecule type" value="Genomic_DNA"/>
</dbReference>
<keyword evidence="1" id="KW-1133">Transmembrane helix</keyword>
<keyword evidence="1" id="KW-0812">Transmembrane</keyword>
<dbReference type="Proteomes" id="UP000268051">
    <property type="component" value="Unassembled WGS sequence"/>
</dbReference>
<comment type="caution">
    <text evidence="4">The sequence shown here is derived from an EMBL/GenBank/DDBJ whole genome shotgun (WGS) entry which is preliminary data.</text>
</comment>
<feature type="transmembrane region" description="Helical" evidence="1">
    <location>
        <begin position="168"/>
        <end position="197"/>
    </location>
</feature>
<dbReference type="Pfam" id="PF23158">
    <property type="entry name" value="DUF7056"/>
    <property type="match status" value="1"/>
</dbReference>
<evidence type="ECO:0000259" key="3">
    <source>
        <dbReference type="Pfam" id="PF23158"/>
    </source>
</evidence>
<feature type="transmembrane region" description="Helical" evidence="1">
    <location>
        <begin position="321"/>
        <end position="341"/>
    </location>
</feature>
<feature type="transmembrane region" description="Helical" evidence="1">
    <location>
        <begin position="299"/>
        <end position="315"/>
    </location>
</feature>
<feature type="transmembrane region" description="Helical" evidence="1">
    <location>
        <begin position="145"/>
        <end position="162"/>
    </location>
</feature>
<dbReference type="OrthoDB" id="7732735at2"/>
<feature type="transmembrane region" description="Helical" evidence="1">
    <location>
        <begin position="209"/>
        <end position="232"/>
    </location>
</feature>
<organism evidence="4 5">
    <name type="scientific">Kluyvera ascorbata</name>
    <dbReference type="NCBI Taxonomy" id="51288"/>
    <lineage>
        <taxon>Bacteria</taxon>
        <taxon>Pseudomonadati</taxon>
        <taxon>Pseudomonadota</taxon>
        <taxon>Gammaproteobacteria</taxon>
        <taxon>Enterobacterales</taxon>
        <taxon>Enterobacteriaceae</taxon>
        <taxon>Kluyvera</taxon>
    </lineage>
</organism>
<feature type="transmembrane region" description="Helical" evidence="1">
    <location>
        <begin position="264"/>
        <end position="287"/>
    </location>
</feature>
<protein>
    <recommendedName>
        <fullName evidence="6">Glycosyltransferase RgtA/B/C/D-like domain-containing protein</fullName>
    </recommendedName>
</protein>
<accession>A0A3N2RYZ2</accession>
<dbReference type="InterPro" id="IPR055484">
    <property type="entry name" value="DUF7056"/>
</dbReference>
<gene>
    <name evidence="4" type="ORF">EB837_15635</name>
</gene>
<feature type="transmembrane region" description="Helical" evidence="1">
    <location>
        <begin position="120"/>
        <end position="138"/>
    </location>
</feature>